<evidence type="ECO:0000313" key="3">
    <source>
        <dbReference type="Proteomes" id="UP000442535"/>
    </source>
</evidence>
<proteinExistence type="predicted"/>
<dbReference type="Proteomes" id="UP000442535">
    <property type="component" value="Unassembled WGS sequence"/>
</dbReference>
<evidence type="ECO:0000259" key="1">
    <source>
        <dbReference type="Pfam" id="PF17844"/>
    </source>
</evidence>
<reference evidence="2 3" key="1">
    <citation type="submission" date="2019-08" db="EMBL/GenBank/DDBJ databases">
        <title>In-depth cultivation of the pig gut microbiome towards novel bacterial diversity and tailored functional studies.</title>
        <authorList>
            <person name="Wylensek D."/>
            <person name="Hitch T.C.A."/>
            <person name="Clavel T."/>
        </authorList>
    </citation>
    <scope>NUCLEOTIDE SEQUENCE [LARGE SCALE GENOMIC DNA]</scope>
    <source>
        <strain evidence="2 3">RF-GAM-744-WT-7</strain>
    </source>
</reference>
<sequence>MKSCWEWVKLRIVVKRIPKTEGQAAFDACISSLNPSSAPIRDHTSGTQDSLADATNNPIALIGQSAPAPNPSRETLATAVRWSLQELAERAPGRAVEVRVPPFGAVQILQGTTHRRGTPPAVVEVTPETWIRLAAGELNWDDALADGSAKASGQRANLSALLPLEF</sequence>
<dbReference type="Gene3D" id="3.30.1050.40">
    <property type="match status" value="1"/>
</dbReference>
<dbReference type="EMBL" id="VUMY01000029">
    <property type="protein sequence ID" value="MST50678.1"/>
    <property type="molecule type" value="Genomic_DNA"/>
</dbReference>
<dbReference type="Pfam" id="PF17844">
    <property type="entry name" value="SCP_3"/>
    <property type="match status" value="1"/>
</dbReference>
<comment type="caution">
    <text evidence="2">The sequence shown here is derived from an EMBL/GenBank/DDBJ whole genome shotgun (WGS) entry which is preliminary data.</text>
</comment>
<accession>A0A7K0K5F2</accession>
<feature type="domain" description="Bacterial SCP orthologue" evidence="1">
    <location>
        <begin position="72"/>
        <end position="164"/>
    </location>
</feature>
<dbReference type="InterPro" id="IPR036527">
    <property type="entry name" value="SCP2_sterol-bd_dom_sf"/>
</dbReference>
<dbReference type="AlphaFoldDB" id="A0A7K0K5F2"/>
<evidence type="ECO:0000313" key="2">
    <source>
        <dbReference type="EMBL" id="MST50678.1"/>
    </source>
</evidence>
<gene>
    <name evidence="2" type="ORF">FYJ63_10690</name>
</gene>
<keyword evidence="3" id="KW-1185">Reference proteome</keyword>
<name>A0A7K0K5F2_9ACTO</name>
<dbReference type="SUPFAM" id="SSF55718">
    <property type="entry name" value="SCP-like"/>
    <property type="match status" value="1"/>
</dbReference>
<protein>
    <recommendedName>
        <fullName evidence="1">Bacterial SCP orthologue domain-containing protein</fullName>
    </recommendedName>
</protein>
<dbReference type="InterPro" id="IPR041629">
    <property type="entry name" value="SCP_3"/>
</dbReference>
<organism evidence="2 3">
    <name type="scientific">Mobiluncus porci</name>
    <dbReference type="NCBI Taxonomy" id="2652278"/>
    <lineage>
        <taxon>Bacteria</taxon>
        <taxon>Bacillati</taxon>
        <taxon>Actinomycetota</taxon>
        <taxon>Actinomycetes</taxon>
        <taxon>Actinomycetales</taxon>
        <taxon>Actinomycetaceae</taxon>
        <taxon>Mobiluncus</taxon>
    </lineage>
</organism>